<name>A0AAN9HHY3_9TELE</name>
<dbReference type="GO" id="GO:0005737">
    <property type="term" value="C:cytoplasm"/>
    <property type="evidence" value="ECO:0007669"/>
    <property type="project" value="TreeGrafter"/>
</dbReference>
<proteinExistence type="predicted"/>
<dbReference type="EMBL" id="JAYKXH010000001">
    <property type="protein sequence ID" value="KAK7176107.1"/>
    <property type="molecule type" value="Genomic_DNA"/>
</dbReference>
<feature type="coiled-coil region" evidence="1">
    <location>
        <begin position="399"/>
        <end position="460"/>
    </location>
</feature>
<dbReference type="Pfam" id="PF03999">
    <property type="entry name" value="MAP65_ASE1"/>
    <property type="match status" value="1"/>
</dbReference>
<evidence type="ECO:0000256" key="1">
    <source>
        <dbReference type="SAM" id="Coils"/>
    </source>
</evidence>
<evidence type="ECO:0008006" key="5">
    <source>
        <dbReference type="Google" id="ProtNLM"/>
    </source>
</evidence>
<organism evidence="3 4">
    <name type="scientific">Phoxinus phoxinus</name>
    <name type="common">Eurasian minnow</name>
    <dbReference type="NCBI Taxonomy" id="58324"/>
    <lineage>
        <taxon>Eukaryota</taxon>
        <taxon>Metazoa</taxon>
        <taxon>Chordata</taxon>
        <taxon>Craniata</taxon>
        <taxon>Vertebrata</taxon>
        <taxon>Euteleostomi</taxon>
        <taxon>Actinopterygii</taxon>
        <taxon>Neopterygii</taxon>
        <taxon>Teleostei</taxon>
        <taxon>Ostariophysi</taxon>
        <taxon>Cypriniformes</taxon>
        <taxon>Leuciscidae</taxon>
        <taxon>Phoxininae</taxon>
        <taxon>Phoxinus</taxon>
    </lineage>
</organism>
<dbReference type="AlphaFoldDB" id="A0AAN9HHY3"/>
<feature type="coiled-coil region" evidence="1">
    <location>
        <begin position="265"/>
        <end position="292"/>
    </location>
</feature>
<protein>
    <recommendedName>
        <fullName evidence="5">Protein regulator of cytokinesis 1</fullName>
    </recommendedName>
</protein>
<evidence type="ECO:0000313" key="3">
    <source>
        <dbReference type="EMBL" id="KAK7176107.1"/>
    </source>
</evidence>
<dbReference type="GO" id="GO:1990023">
    <property type="term" value="C:mitotic spindle midzone"/>
    <property type="evidence" value="ECO:0007669"/>
    <property type="project" value="TreeGrafter"/>
</dbReference>
<dbReference type="PANTHER" id="PTHR19321:SF1">
    <property type="entry name" value="PROTEIN REGULATOR OF CYTOKINESIS 1"/>
    <property type="match status" value="1"/>
</dbReference>
<gene>
    <name evidence="3" type="ORF">R3I93_000383</name>
</gene>
<accession>A0AAN9HHY3</accession>
<reference evidence="3 4" key="1">
    <citation type="submission" date="2024-02" db="EMBL/GenBank/DDBJ databases">
        <title>Chromosome-level genome assembly of the Eurasian Minnow (Phoxinus phoxinus).</title>
        <authorList>
            <person name="Oriowo T.O."/>
            <person name="Martin S."/>
            <person name="Stange M."/>
            <person name="Chrysostomakis Y."/>
            <person name="Brown T."/>
            <person name="Winkler S."/>
            <person name="Kukowka S."/>
            <person name="Myers E.W."/>
            <person name="Bohne A."/>
        </authorList>
    </citation>
    <scope>NUCLEOTIDE SEQUENCE [LARGE SCALE GENOMIC DNA]</scope>
    <source>
        <strain evidence="3">ZFMK-TIS-60720</strain>
        <tissue evidence="3">Whole Organism</tissue>
    </source>
</reference>
<feature type="region of interest" description="Disordered" evidence="2">
    <location>
        <begin position="517"/>
        <end position="545"/>
    </location>
</feature>
<dbReference type="Gene3D" id="1.20.58.1520">
    <property type="match status" value="1"/>
</dbReference>
<dbReference type="Proteomes" id="UP001364617">
    <property type="component" value="Unassembled WGS sequence"/>
</dbReference>
<comment type="caution">
    <text evidence="3">The sequence shown here is derived from an EMBL/GenBank/DDBJ whole genome shotgun (WGS) entry which is preliminary data.</text>
</comment>
<dbReference type="PANTHER" id="PTHR19321">
    <property type="entry name" value="PROTEIN REGULATOR OF CYTOKINESIS 1 PRC1-RELATED"/>
    <property type="match status" value="1"/>
</dbReference>
<keyword evidence="1" id="KW-0175">Coiled coil</keyword>
<dbReference type="InterPro" id="IPR007145">
    <property type="entry name" value="MAP65_Ase1_PRC1"/>
</dbReference>
<evidence type="ECO:0000313" key="4">
    <source>
        <dbReference type="Proteomes" id="UP001364617"/>
    </source>
</evidence>
<keyword evidence="4" id="KW-1185">Reference proteome</keyword>
<dbReference type="GO" id="GO:0051256">
    <property type="term" value="P:mitotic spindle midzone assembly"/>
    <property type="evidence" value="ECO:0007669"/>
    <property type="project" value="TreeGrafter"/>
</dbReference>
<dbReference type="GO" id="GO:0008017">
    <property type="term" value="F:microtubule binding"/>
    <property type="evidence" value="ECO:0007669"/>
    <property type="project" value="InterPro"/>
</dbReference>
<sequence length="606" mass="70379">MRKSEVIAAESVACLNKALCHLKDIWEEIGIPEDQRLERTNVVRNHIKGLLDMMIAEEESLRKRLMTSIDMCHKELSKLCSELQLPPFQEERSSTVLQQEKDLRTHVEMMLKEKNQRMQALKALTEQDQDLCDLLCSQTFSISVNSVPSLEQLDNFRQHVSCLTAEKERRHNEFVTLKKKIILCMDDLDQLPETSFEKDVVCEDEESFCLSKENIDSLKVLLHQLESRKAENEQVCGSYREKIQELWERLQIPQEERDAISEHMTLSKKRNMEALLAEVQRLEELKLKNMQNVTEAIRKEIAVLWDKCFYSADQRQAFVPYYVDDFSEELLSLHDAENVRLKRYYEDHKELFEGVHKWDESWRLFIELEEKAKDPSRFTNRGGNLLKEEKQRADLVKGLPKLEKKLKAEIEQWEQEQNREFLVNGQKFMQFVTDQWETYRQEKEREKQERQLKKSKQTEEDMVYGTVVRTPTKRRFLGSTTPCKARKLNATSSTGTSNSTIRSVFGGTVCHSPISRPPISASKQGNAVRTPGHSKPPHQGLQERNKENICHLTGGGAGMMKVPASPQRNFSINSVASTYSEFQRDLSKSSKSKHVPEILNSTIIQL</sequence>
<evidence type="ECO:0000256" key="2">
    <source>
        <dbReference type="SAM" id="MobiDB-lite"/>
    </source>
</evidence>